<evidence type="ECO:0000256" key="1">
    <source>
        <dbReference type="SAM" id="Phobius"/>
    </source>
</evidence>
<keyword evidence="1" id="KW-0812">Transmembrane</keyword>
<reference evidence="2 3" key="1">
    <citation type="submission" date="2016-11" db="EMBL/GenBank/DDBJ databases">
        <authorList>
            <person name="Jaros S."/>
            <person name="Januszkiewicz K."/>
            <person name="Wedrychowicz H."/>
        </authorList>
    </citation>
    <scope>NUCLEOTIDE SEQUENCE [LARGE SCALE GENOMIC DNA]</scope>
    <source>
        <strain evidence="2 3">DSM 15930</strain>
    </source>
</reference>
<feature type="transmembrane region" description="Helical" evidence="1">
    <location>
        <begin position="6"/>
        <end position="25"/>
    </location>
</feature>
<keyword evidence="1" id="KW-1133">Transmembrane helix</keyword>
<protein>
    <submittedName>
        <fullName evidence="2">Uncharacterized protein</fullName>
    </submittedName>
</protein>
<keyword evidence="3" id="KW-1185">Reference proteome</keyword>
<accession>A0A1M7FYN8</accession>
<proteinExistence type="predicted"/>
<evidence type="ECO:0000313" key="2">
    <source>
        <dbReference type="EMBL" id="SHM09143.1"/>
    </source>
</evidence>
<dbReference type="STRING" id="1120996.SAMN02746066_00721"/>
<evidence type="ECO:0000313" key="3">
    <source>
        <dbReference type="Proteomes" id="UP000184038"/>
    </source>
</evidence>
<dbReference type="AlphaFoldDB" id="A0A1M7FYN8"/>
<dbReference type="Proteomes" id="UP000184038">
    <property type="component" value="Unassembled WGS sequence"/>
</dbReference>
<dbReference type="EMBL" id="FRCP01000006">
    <property type="protein sequence ID" value="SHM09143.1"/>
    <property type="molecule type" value="Genomic_DNA"/>
</dbReference>
<dbReference type="OrthoDB" id="1828236at2"/>
<name>A0A1M7FYN8_9FIRM</name>
<keyword evidence="1" id="KW-0472">Membrane</keyword>
<sequence>MQTWLIVLIIVLAVVIVALIALYIFGSKMQKKSEVSQAQMKEGAQTVSLLVIDKKRMKLKEAGLPKIVVDQTPKYLRRSRVPIIKAKIGPKIMTLICDEKIFDHVPVKKEVKAVMNGIYIMDVKGLRGTLEVKQEKVGFFKKMKNKITNTSK</sequence>
<gene>
    <name evidence="2" type="ORF">SAMN02746066_00721</name>
</gene>
<organism evidence="2 3">
    <name type="scientific">Anaerosporobacter mobilis DSM 15930</name>
    <dbReference type="NCBI Taxonomy" id="1120996"/>
    <lineage>
        <taxon>Bacteria</taxon>
        <taxon>Bacillati</taxon>
        <taxon>Bacillota</taxon>
        <taxon>Clostridia</taxon>
        <taxon>Lachnospirales</taxon>
        <taxon>Lachnospiraceae</taxon>
        <taxon>Anaerosporobacter</taxon>
    </lineage>
</organism>
<dbReference type="RefSeq" id="WP_073282952.1">
    <property type="nucleotide sequence ID" value="NZ_FRCP01000006.1"/>
</dbReference>